<reference evidence="9" key="1">
    <citation type="journal article" date="2014" name="Int. J. Syst. Evol. Microbiol.">
        <title>Complete genome sequence of Corynebacterium casei LMG S-19264T (=DSM 44701T), isolated from a smear-ripened cheese.</title>
        <authorList>
            <consortium name="US DOE Joint Genome Institute (JGI-PGF)"/>
            <person name="Walter F."/>
            <person name="Albersmeier A."/>
            <person name="Kalinowski J."/>
            <person name="Ruckert C."/>
        </authorList>
    </citation>
    <scope>NUCLEOTIDE SEQUENCE</scope>
    <source>
        <strain evidence="9">CGMCC 1.14984</strain>
    </source>
</reference>
<dbReference type="InterPro" id="IPR036866">
    <property type="entry name" value="RibonucZ/Hydroxyglut_hydro"/>
</dbReference>
<dbReference type="PANTHER" id="PTHR42978">
    <property type="entry name" value="QUORUM-QUENCHING LACTONASE YTNP-RELATED-RELATED"/>
    <property type="match status" value="1"/>
</dbReference>
<feature type="compositionally biased region" description="Polar residues" evidence="6">
    <location>
        <begin position="36"/>
        <end position="49"/>
    </location>
</feature>
<dbReference type="GO" id="GO:0046872">
    <property type="term" value="F:metal ion binding"/>
    <property type="evidence" value="ECO:0007669"/>
    <property type="project" value="UniProtKB-KW"/>
</dbReference>
<dbReference type="InterPro" id="IPR051013">
    <property type="entry name" value="MBL_superfamily_lactonases"/>
</dbReference>
<evidence type="ECO:0000256" key="6">
    <source>
        <dbReference type="SAM" id="MobiDB-lite"/>
    </source>
</evidence>
<evidence type="ECO:0000256" key="1">
    <source>
        <dbReference type="ARBA" id="ARBA00001947"/>
    </source>
</evidence>
<dbReference type="GO" id="GO:0016787">
    <property type="term" value="F:hydrolase activity"/>
    <property type="evidence" value="ECO:0007669"/>
    <property type="project" value="UniProtKB-KW"/>
</dbReference>
<dbReference type="Pfam" id="PF00753">
    <property type="entry name" value="Lactamase_B"/>
    <property type="match status" value="1"/>
</dbReference>
<proteinExistence type="inferred from homology"/>
<dbReference type="AlphaFoldDB" id="A0A8J3A2A7"/>
<dbReference type="PROSITE" id="PS51257">
    <property type="entry name" value="PROKAR_LIPOPROTEIN"/>
    <property type="match status" value="1"/>
</dbReference>
<dbReference type="InterPro" id="IPR001279">
    <property type="entry name" value="Metallo-B-lactamas"/>
</dbReference>
<name>A0A8J3A2A7_9PROT</name>
<evidence type="ECO:0000259" key="8">
    <source>
        <dbReference type="SMART" id="SM00849"/>
    </source>
</evidence>
<dbReference type="PANTHER" id="PTHR42978:SF2">
    <property type="entry name" value="102 KBASES UNSTABLE REGION: FROM 1 TO 119443"/>
    <property type="match status" value="1"/>
</dbReference>
<feature type="signal peptide" evidence="7">
    <location>
        <begin position="1"/>
        <end position="29"/>
    </location>
</feature>
<evidence type="ECO:0000313" key="10">
    <source>
        <dbReference type="Proteomes" id="UP000621856"/>
    </source>
</evidence>
<evidence type="ECO:0000256" key="2">
    <source>
        <dbReference type="ARBA" id="ARBA00007749"/>
    </source>
</evidence>
<dbReference type="SMART" id="SM00849">
    <property type="entry name" value="Lactamase_B"/>
    <property type="match status" value="1"/>
</dbReference>
<organism evidence="9 10">
    <name type="scientific">Aquisalinus luteolus</name>
    <dbReference type="NCBI Taxonomy" id="1566827"/>
    <lineage>
        <taxon>Bacteria</taxon>
        <taxon>Pseudomonadati</taxon>
        <taxon>Pseudomonadota</taxon>
        <taxon>Alphaproteobacteria</taxon>
        <taxon>Parvularculales</taxon>
        <taxon>Parvularculaceae</taxon>
        <taxon>Aquisalinus</taxon>
    </lineage>
</organism>
<evidence type="ECO:0000256" key="5">
    <source>
        <dbReference type="ARBA" id="ARBA00022833"/>
    </source>
</evidence>
<dbReference type="Proteomes" id="UP000621856">
    <property type="component" value="Unassembled WGS sequence"/>
</dbReference>
<feature type="region of interest" description="Disordered" evidence="6">
    <location>
        <begin position="33"/>
        <end position="67"/>
    </location>
</feature>
<keyword evidence="7" id="KW-0732">Signal</keyword>
<keyword evidence="3" id="KW-0479">Metal-binding</keyword>
<dbReference type="SUPFAM" id="SSF56281">
    <property type="entry name" value="Metallo-hydrolase/oxidoreductase"/>
    <property type="match status" value="1"/>
</dbReference>
<protein>
    <submittedName>
        <fullName evidence="9">AttM/AiiB</fullName>
    </submittedName>
</protein>
<feature type="domain" description="Metallo-beta-lactamase" evidence="8">
    <location>
        <begin position="107"/>
        <end position="304"/>
    </location>
</feature>
<dbReference type="CDD" id="cd07729">
    <property type="entry name" value="AHL_lactonase_MBL-fold"/>
    <property type="match status" value="1"/>
</dbReference>
<dbReference type="EMBL" id="BMGZ01000002">
    <property type="protein sequence ID" value="GGH97735.1"/>
    <property type="molecule type" value="Genomic_DNA"/>
</dbReference>
<evidence type="ECO:0000313" key="9">
    <source>
        <dbReference type="EMBL" id="GGH97735.1"/>
    </source>
</evidence>
<feature type="chain" id="PRO_5035201637" evidence="7">
    <location>
        <begin position="30"/>
        <end position="320"/>
    </location>
</feature>
<comment type="cofactor">
    <cofactor evidence="1">
        <name>Zn(2+)</name>
        <dbReference type="ChEBI" id="CHEBI:29105"/>
    </cofactor>
</comment>
<evidence type="ECO:0000256" key="3">
    <source>
        <dbReference type="ARBA" id="ARBA00022723"/>
    </source>
</evidence>
<gene>
    <name evidence="9" type="ORF">GCM10011355_19670</name>
</gene>
<evidence type="ECO:0000256" key="4">
    <source>
        <dbReference type="ARBA" id="ARBA00022801"/>
    </source>
</evidence>
<reference evidence="9" key="2">
    <citation type="submission" date="2020-09" db="EMBL/GenBank/DDBJ databases">
        <authorList>
            <person name="Sun Q."/>
            <person name="Zhou Y."/>
        </authorList>
    </citation>
    <scope>NUCLEOTIDE SEQUENCE</scope>
    <source>
        <strain evidence="9">CGMCC 1.14984</strain>
    </source>
</reference>
<accession>A0A8J3A2A7</accession>
<dbReference type="Gene3D" id="3.60.15.10">
    <property type="entry name" value="Ribonuclease Z/Hydroxyacylglutathione hydrolase-like"/>
    <property type="match status" value="1"/>
</dbReference>
<sequence length="320" mass="34466">MNDRKGSETMKYSTSLIALACLLAASACGGQDDSATETTYPDTSETVTPDATDGDVTQGDASDSMASTAPTPAGIELYTMNCGTIAVSDLDIFAVSGDYAGMEDTLTDSCYLIRHPEGDLLWDLGLPAALLESGPQNNPPFTVSLETSLIDQLAQLDLSPADIEYVSISHMHFDHTGQPEAAEGATWLVHEAEHDAMFAEETAEQYQGFTAFETTKFTGDYDVFGDGSVMILELPGHTPGHTALEVKLAETGTVLLTGDLYHRNQSREERQVPRFNTDVDQTLASMDTFEAIAEEEQALVVIQHSPSDVADLPEFPTPLR</sequence>
<comment type="caution">
    <text evidence="9">The sequence shown here is derived from an EMBL/GenBank/DDBJ whole genome shotgun (WGS) entry which is preliminary data.</text>
</comment>
<keyword evidence="5" id="KW-0862">Zinc</keyword>
<dbReference type="RefSeq" id="WP_205967460.1">
    <property type="nucleotide sequence ID" value="NZ_BMGZ01000002.1"/>
</dbReference>
<evidence type="ECO:0000256" key="7">
    <source>
        <dbReference type="SAM" id="SignalP"/>
    </source>
</evidence>
<keyword evidence="4" id="KW-0378">Hydrolase</keyword>
<comment type="similarity">
    <text evidence="2">Belongs to the metallo-beta-lactamase superfamily.</text>
</comment>